<dbReference type="InterPro" id="IPR010982">
    <property type="entry name" value="Lambda_DNA-bd_dom_sf"/>
</dbReference>
<dbReference type="EMBL" id="BOPG01000082">
    <property type="protein sequence ID" value="GIJ62767.1"/>
    <property type="molecule type" value="Genomic_DNA"/>
</dbReference>
<dbReference type="Proteomes" id="UP000612585">
    <property type="component" value="Unassembled WGS sequence"/>
</dbReference>
<dbReference type="InterPro" id="IPR043917">
    <property type="entry name" value="DUF5753"/>
</dbReference>
<evidence type="ECO:0000313" key="3">
    <source>
        <dbReference type="Proteomes" id="UP000612585"/>
    </source>
</evidence>
<dbReference type="AlphaFoldDB" id="A0A8J3ZH16"/>
<dbReference type="RefSeq" id="WP_204008621.1">
    <property type="nucleotide sequence ID" value="NZ_BOPG01000082.1"/>
</dbReference>
<proteinExistence type="predicted"/>
<keyword evidence="3" id="KW-1185">Reference proteome</keyword>
<name>A0A8J3ZH16_9ACTN</name>
<accession>A0A8J3ZH16</accession>
<sequence length="273" mass="30663">MPLAGSTVVRRQLGRYLRRLRDGAGKTDADVEEAGLASKAKLWRIETGKVTVKPGDVRGLCWLYGTDPRTIDALATLATGTRGQGWWDDYGHRWSGLRLGLEETADEMRTYNAELVHDLLQTPDYVRSLCRAARPDTTDECIRNQVKLRAERQQRLLTRTPPQRLVAVLGAGVLTRPVGGPAVMADQLAHLRDLNRRDNVDIRVLPWEAGAHPAMLAGPFMIFDFHHAADPAVVHAETHAGARYLEKPDEVAEYRRVFDLIYRRTAPIENFQP</sequence>
<organism evidence="2 3">
    <name type="scientific">Virgisporangium aurantiacum</name>
    <dbReference type="NCBI Taxonomy" id="175570"/>
    <lineage>
        <taxon>Bacteria</taxon>
        <taxon>Bacillati</taxon>
        <taxon>Actinomycetota</taxon>
        <taxon>Actinomycetes</taxon>
        <taxon>Micromonosporales</taxon>
        <taxon>Micromonosporaceae</taxon>
        <taxon>Virgisporangium</taxon>
    </lineage>
</organism>
<dbReference type="Gene3D" id="1.10.260.40">
    <property type="entry name" value="lambda repressor-like DNA-binding domains"/>
    <property type="match status" value="1"/>
</dbReference>
<evidence type="ECO:0000259" key="1">
    <source>
        <dbReference type="Pfam" id="PF19054"/>
    </source>
</evidence>
<dbReference type="Pfam" id="PF19054">
    <property type="entry name" value="DUF5753"/>
    <property type="match status" value="1"/>
</dbReference>
<protein>
    <submittedName>
        <fullName evidence="2">Transcriptional regulator</fullName>
    </submittedName>
</protein>
<comment type="caution">
    <text evidence="2">The sequence shown here is derived from an EMBL/GenBank/DDBJ whole genome shotgun (WGS) entry which is preliminary data.</text>
</comment>
<evidence type="ECO:0000313" key="2">
    <source>
        <dbReference type="EMBL" id="GIJ62767.1"/>
    </source>
</evidence>
<feature type="domain" description="DUF5753" evidence="1">
    <location>
        <begin position="100"/>
        <end position="262"/>
    </location>
</feature>
<dbReference type="GO" id="GO:0003677">
    <property type="term" value="F:DNA binding"/>
    <property type="evidence" value="ECO:0007669"/>
    <property type="project" value="InterPro"/>
</dbReference>
<dbReference type="Pfam" id="PF13560">
    <property type="entry name" value="HTH_31"/>
    <property type="match status" value="1"/>
</dbReference>
<reference evidence="2" key="1">
    <citation type="submission" date="2021-01" db="EMBL/GenBank/DDBJ databases">
        <title>Whole genome shotgun sequence of Virgisporangium aurantiacum NBRC 16421.</title>
        <authorList>
            <person name="Komaki H."/>
            <person name="Tamura T."/>
        </authorList>
    </citation>
    <scope>NUCLEOTIDE SEQUENCE</scope>
    <source>
        <strain evidence="2">NBRC 16421</strain>
    </source>
</reference>
<gene>
    <name evidence="2" type="ORF">Vau01_102830</name>
</gene>